<protein>
    <submittedName>
        <fullName evidence="2">Uncharacterized protein</fullName>
    </submittedName>
</protein>
<organism evidence="1 2">
    <name type="scientific">Globodera rostochiensis</name>
    <name type="common">Golden nematode worm</name>
    <name type="synonym">Heterodera rostochiensis</name>
    <dbReference type="NCBI Taxonomy" id="31243"/>
    <lineage>
        <taxon>Eukaryota</taxon>
        <taxon>Metazoa</taxon>
        <taxon>Ecdysozoa</taxon>
        <taxon>Nematoda</taxon>
        <taxon>Chromadorea</taxon>
        <taxon>Rhabditida</taxon>
        <taxon>Tylenchina</taxon>
        <taxon>Tylenchomorpha</taxon>
        <taxon>Tylenchoidea</taxon>
        <taxon>Heteroderidae</taxon>
        <taxon>Heteroderinae</taxon>
        <taxon>Globodera</taxon>
    </lineage>
</organism>
<evidence type="ECO:0000313" key="2">
    <source>
        <dbReference type="WBParaSite" id="Gr19_v10_g1898.t1"/>
    </source>
</evidence>
<keyword evidence="1" id="KW-1185">Reference proteome</keyword>
<sequence>MLDNPREAQKQLKEIFVCDDVLFEVFKFCGAFVLGLKVALISGRFDFLVAEHFKSKEWSLGRLLIRRAKDGNGGAEIVKRFGDDGKRRLPIPQEPLPDNLIGFESLTIRYIDRSVIEFLQRIRPLFDSNGTILSIRTGINQRKSWEIIWHRIWPLINANIGGCSLYSSKLDRLRQFSPSVLADCANLRVIHSGYVFPMFPADDDADALSAQAVAKWLHTPRGDGHPKVVKCEHWPVMEDFKMAFANSTGPLNFIIFIWNCSSDGIVPFELRNNLTGERLVLQRFDEDFWLFVRCPIERDEYKWAKWEKEAAEWDCYWQWNHLIIDFKARDIGDDLANEGPRPKKRKR</sequence>
<name>A0A914HK86_GLORO</name>
<dbReference type="Proteomes" id="UP000887572">
    <property type="component" value="Unplaced"/>
</dbReference>
<reference evidence="2" key="1">
    <citation type="submission" date="2022-11" db="UniProtKB">
        <authorList>
            <consortium name="WormBaseParasite"/>
        </authorList>
    </citation>
    <scope>IDENTIFICATION</scope>
</reference>
<dbReference type="WBParaSite" id="Gr19_v10_g1898.t1">
    <property type="protein sequence ID" value="Gr19_v10_g1898.t1"/>
    <property type="gene ID" value="Gr19_v10_g1898"/>
</dbReference>
<accession>A0A914HK86</accession>
<dbReference type="AlphaFoldDB" id="A0A914HK86"/>
<proteinExistence type="predicted"/>
<evidence type="ECO:0000313" key="1">
    <source>
        <dbReference type="Proteomes" id="UP000887572"/>
    </source>
</evidence>